<evidence type="ECO:0000256" key="2">
    <source>
        <dbReference type="ARBA" id="ARBA00004245"/>
    </source>
</evidence>
<dbReference type="SUPFAM" id="SSF55307">
    <property type="entry name" value="Tubulin C-terminal domain-like"/>
    <property type="match status" value="1"/>
</dbReference>
<evidence type="ECO:0000256" key="7">
    <source>
        <dbReference type="ARBA" id="ARBA00022741"/>
    </source>
</evidence>
<keyword evidence="4" id="KW-0963">Cytoplasm</keyword>
<gene>
    <name evidence="13" type="ORF">CCH79_00014291</name>
</gene>
<dbReference type="Pfam" id="PF00091">
    <property type="entry name" value="Tubulin"/>
    <property type="match status" value="1"/>
</dbReference>
<reference evidence="13 14" key="1">
    <citation type="journal article" date="2018" name="G3 (Bethesda)">
        <title>A High-Quality Reference Genome for the Invasive Mosquitofish Gambusia affinis Using a Chicago Library.</title>
        <authorList>
            <person name="Hoffberg S.L."/>
            <person name="Troendle N.J."/>
            <person name="Glenn T.C."/>
            <person name="Mahmud O."/>
            <person name="Louha S."/>
            <person name="Chalopin D."/>
            <person name="Bennetzen J.L."/>
            <person name="Mauricio R."/>
        </authorList>
    </citation>
    <scope>NUCLEOTIDE SEQUENCE [LARGE SCALE GENOMIC DNA]</scope>
    <source>
        <strain evidence="13">NE01/NJP1002.9</strain>
        <tissue evidence="13">Muscle</tissue>
    </source>
</reference>
<comment type="caution">
    <text evidence="13">The sequence shown here is derived from an EMBL/GenBank/DDBJ whole genome shotgun (WGS) entry which is preliminary data.</text>
</comment>
<comment type="subunit">
    <text evidence="11">Dimer of alpha and beta chains. A typical microtubule is a hollow water-filled tube with an outer diameter of 25 nm and an inner diameter of 15 nM. Alpha-beta heterodimers associate head-to-tail to form protofilaments running lengthwise along the microtubule wall with the beta-tubulin subunit facing the microtubule plus end conferring a structural polarity. Microtubules usually have 13 protofilaments but different protofilament numbers can be found in some organisms and specialized cells.</text>
</comment>
<dbReference type="InterPro" id="IPR000217">
    <property type="entry name" value="Tubulin"/>
</dbReference>
<comment type="subcellular location">
    <subcellularLocation>
        <location evidence="2">Cytoplasm</location>
        <location evidence="2">Cytoskeleton</location>
    </subcellularLocation>
</comment>
<dbReference type="GO" id="GO:0005525">
    <property type="term" value="F:GTP binding"/>
    <property type="evidence" value="ECO:0007669"/>
    <property type="project" value="UniProtKB-UniRule"/>
</dbReference>
<organism evidence="13 14">
    <name type="scientific">Gambusia affinis</name>
    <name type="common">Western mosquitofish</name>
    <name type="synonym">Heterandria affinis</name>
    <dbReference type="NCBI Taxonomy" id="33528"/>
    <lineage>
        <taxon>Eukaryota</taxon>
        <taxon>Metazoa</taxon>
        <taxon>Chordata</taxon>
        <taxon>Craniata</taxon>
        <taxon>Vertebrata</taxon>
        <taxon>Euteleostomi</taxon>
        <taxon>Actinopterygii</taxon>
        <taxon>Neopterygii</taxon>
        <taxon>Teleostei</taxon>
        <taxon>Neoteleostei</taxon>
        <taxon>Acanthomorphata</taxon>
        <taxon>Ovalentaria</taxon>
        <taxon>Atherinomorphae</taxon>
        <taxon>Cyprinodontiformes</taxon>
        <taxon>Poeciliidae</taxon>
        <taxon>Poeciliinae</taxon>
        <taxon>Gambusia</taxon>
    </lineage>
</organism>
<evidence type="ECO:0000256" key="9">
    <source>
        <dbReference type="ARBA" id="ARBA00023134"/>
    </source>
</evidence>
<dbReference type="GO" id="GO:0005200">
    <property type="term" value="F:structural constituent of cytoskeleton"/>
    <property type="evidence" value="ECO:0007669"/>
    <property type="project" value="InterPro"/>
</dbReference>
<dbReference type="InterPro" id="IPR003008">
    <property type="entry name" value="Tubulin_FtsZ_GTPase"/>
</dbReference>
<dbReference type="Gene3D" id="1.10.287.600">
    <property type="entry name" value="Helix hairpin bin"/>
    <property type="match status" value="1"/>
</dbReference>
<proteinExistence type="inferred from homology"/>
<dbReference type="Proteomes" id="UP000250572">
    <property type="component" value="Unassembled WGS sequence"/>
</dbReference>
<keyword evidence="14" id="KW-1185">Reference proteome</keyword>
<evidence type="ECO:0000313" key="14">
    <source>
        <dbReference type="Proteomes" id="UP000250572"/>
    </source>
</evidence>
<dbReference type="EMBL" id="NHOQ01002739">
    <property type="protein sequence ID" value="PWA14914.1"/>
    <property type="molecule type" value="Genomic_DNA"/>
</dbReference>
<accession>A0A315UT08</accession>
<dbReference type="SMART" id="SM00864">
    <property type="entry name" value="Tubulin"/>
    <property type="match status" value="1"/>
</dbReference>
<dbReference type="CDD" id="cd02187">
    <property type="entry name" value="beta_tubulin"/>
    <property type="match status" value="1"/>
</dbReference>
<evidence type="ECO:0000256" key="10">
    <source>
        <dbReference type="ARBA" id="ARBA00023212"/>
    </source>
</evidence>
<dbReference type="GO" id="GO:0007017">
    <property type="term" value="P:microtubule-based process"/>
    <property type="evidence" value="ECO:0007669"/>
    <property type="project" value="InterPro"/>
</dbReference>
<dbReference type="InterPro" id="IPR002453">
    <property type="entry name" value="Beta_tubulin"/>
</dbReference>
<dbReference type="InterPro" id="IPR017975">
    <property type="entry name" value="Tubulin_CS"/>
</dbReference>
<dbReference type="FunFam" id="3.40.50.1440:FF:000003">
    <property type="entry name" value="Tubulin beta chain"/>
    <property type="match status" value="1"/>
</dbReference>
<evidence type="ECO:0000256" key="1">
    <source>
        <dbReference type="ARBA" id="ARBA00001946"/>
    </source>
</evidence>
<comment type="similarity">
    <text evidence="3 11">Belongs to the tubulin family.</text>
</comment>
<dbReference type="GO" id="GO:0005874">
    <property type="term" value="C:microtubule"/>
    <property type="evidence" value="ECO:0007669"/>
    <property type="project" value="UniProtKB-KW"/>
</dbReference>
<dbReference type="SUPFAM" id="SSF52490">
    <property type="entry name" value="Tubulin nucleotide-binding domain-like"/>
    <property type="match status" value="1"/>
</dbReference>
<keyword evidence="6" id="KW-0479">Metal-binding</keyword>
<comment type="function">
    <text evidence="11">Tubulin is the major constituent of microtubules, a cylinder consisting of laterally associated linear protofilaments composed of alpha- and beta-tubulin heterodimers. Microtubules grow by the addition of GTP-tubulin dimers to the microtubule end, where a stabilizing cap forms. Below the cap, tubulin dimers are in GDP-bound state, owing to GTPase activity of alpha-tubulin.</text>
</comment>
<evidence type="ECO:0000256" key="3">
    <source>
        <dbReference type="ARBA" id="ARBA00009636"/>
    </source>
</evidence>
<dbReference type="InterPro" id="IPR008280">
    <property type="entry name" value="Tub_FtsZ_C"/>
</dbReference>
<dbReference type="InterPro" id="IPR023123">
    <property type="entry name" value="Tubulin_C"/>
</dbReference>
<evidence type="ECO:0000259" key="12">
    <source>
        <dbReference type="SMART" id="SM00864"/>
    </source>
</evidence>
<dbReference type="AlphaFoldDB" id="A0A315UT08"/>
<comment type="cofactor">
    <cofactor evidence="1">
        <name>Mg(2+)</name>
        <dbReference type="ChEBI" id="CHEBI:18420"/>
    </cofactor>
</comment>
<dbReference type="InterPro" id="IPR036525">
    <property type="entry name" value="Tubulin/FtsZ_GTPase_sf"/>
</dbReference>
<sequence>MGGGKPRHPRCCHMKPVEWATAVLDWEPHGKWRTHLCVWLHPSNFWEVISDEHGIDPTGTYHGDSDLQLDRINVYYNEASGGKYVPRAILVDLEPGTMDSVRSGPFGQIFRPDNFVFGQSGAGNNWAKGHYTEGAELVDSVLDVVRKEAESCDCLQGFQLTHSLGGGTGSGMGTLLISKIREEYPDRIMNTFSVVPSPKVSDTVVEPYNATLSVHQLVENTDETYCIDNEALYDICFRTLKLTTPTYGDLNHLVSATMSGVTTCLRFPGQLNADLRKLAVNMVPFPRLHFFMPGFAPLTSRGSQQYRALSELFKRISEQFTAMFRRKAFLHWYTGEGMDEMEFTEAESNMNDLVSEYQQYQDATAEEGEFEEEGEEEVA</sequence>
<dbReference type="Gene3D" id="3.40.50.1440">
    <property type="entry name" value="Tubulin/FtsZ, GTPase domain"/>
    <property type="match status" value="1"/>
</dbReference>
<dbReference type="FunFam" id="1.10.287.600:FF:000002">
    <property type="entry name" value="Tubulin beta chain"/>
    <property type="match status" value="1"/>
</dbReference>
<feature type="domain" description="Tubulin/FtsZ GTPase" evidence="12">
    <location>
        <begin position="72"/>
        <end position="269"/>
    </location>
</feature>
<dbReference type="GO" id="GO:0046872">
    <property type="term" value="F:metal ion binding"/>
    <property type="evidence" value="ECO:0007669"/>
    <property type="project" value="UniProtKB-KW"/>
</dbReference>
<evidence type="ECO:0000256" key="5">
    <source>
        <dbReference type="ARBA" id="ARBA00022701"/>
    </source>
</evidence>
<keyword evidence="10" id="KW-0206">Cytoskeleton</keyword>
<keyword evidence="7 11" id="KW-0547">Nucleotide-binding</keyword>
<evidence type="ECO:0000256" key="8">
    <source>
        <dbReference type="ARBA" id="ARBA00022842"/>
    </source>
</evidence>
<dbReference type="PRINTS" id="PR01163">
    <property type="entry name" value="BETATUBULIN"/>
</dbReference>
<evidence type="ECO:0000256" key="4">
    <source>
        <dbReference type="ARBA" id="ARBA00022490"/>
    </source>
</evidence>
<dbReference type="PANTHER" id="PTHR11588">
    <property type="entry name" value="TUBULIN"/>
    <property type="match status" value="1"/>
</dbReference>
<dbReference type="PROSITE" id="PS00227">
    <property type="entry name" value="TUBULIN"/>
    <property type="match status" value="1"/>
</dbReference>
<name>A0A315UT08_GAMAF</name>
<keyword evidence="8" id="KW-0460">Magnesium</keyword>
<keyword evidence="9 11" id="KW-0342">GTP-binding</keyword>
<dbReference type="PRINTS" id="PR01161">
    <property type="entry name" value="TUBULIN"/>
</dbReference>
<protein>
    <recommendedName>
        <fullName evidence="11">Tubulin beta chain</fullName>
    </recommendedName>
</protein>
<keyword evidence="5 11" id="KW-0493">Microtubule</keyword>
<evidence type="ECO:0000256" key="11">
    <source>
        <dbReference type="RuleBase" id="RU000352"/>
    </source>
</evidence>
<evidence type="ECO:0000256" key="6">
    <source>
        <dbReference type="ARBA" id="ARBA00022723"/>
    </source>
</evidence>
<dbReference type="GO" id="GO:0003924">
    <property type="term" value="F:GTPase activity"/>
    <property type="evidence" value="ECO:0007669"/>
    <property type="project" value="InterPro"/>
</dbReference>
<evidence type="ECO:0000313" key="13">
    <source>
        <dbReference type="EMBL" id="PWA14914.1"/>
    </source>
</evidence>